<evidence type="ECO:0008006" key="3">
    <source>
        <dbReference type="Google" id="ProtNLM"/>
    </source>
</evidence>
<accession>A0A9D6L5Q4</accession>
<dbReference type="InterPro" id="IPR036220">
    <property type="entry name" value="UDP-Glc/GDP-Man_DH_C_sf"/>
</dbReference>
<dbReference type="AlphaFoldDB" id="A0A9D6L5Q4"/>
<name>A0A9D6L5Q4_UNCEI</name>
<dbReference type="Proteomes" id="UP000807850">
    <property type="component" value="Unassembled WGS sequence"/>
</dbReference>
<gene>
    <name evidence="1" type="ORF">HY076_03820</name>
</gene>
<protein>
    <recommendedName>
        <fullName evidence="3">GDP-mannose dehydrogenase</fullName>
    </recommendedName>
</protein>
<dbReference type="EMBL" id="JACQAY010000115">
    <property type="protein sequence ID" value="MBI3539383.1"/>
    <property type="molecule type" value="Genomic_DNA"/>
</dbReference>
<dbReference type="SUPFAM" id="SSF52413">
    <property type="entry name" value="UDP-glucose/GDP-mannose dehydrogenase C-terminal domain"/>
    <property type="match status" value="1"/>
</dbReference>
<comment type="caution">
    <text evidence="1">The sequence shown here is derived from an EMBL/GenBank/DDBJ whole genome shotgun (WGS) entry which is preliminary data.</text>
</comment>
<evidence type="ECO:0000313" key="1">
    <source>
        <dbReference type="EMBL" id="MBI3539383.1"/>
    </source>
</evidence>
<reference evidence="1" key="1">
    <citation type="submission" date="2020-07" db="EMBL/GenBank/DDBJ databases">
        <title>Huge and variable diversity of episymbiotic CPR bacteria and DPANN archaea in groundwater ecosystems.</title>
        <authorList>
            <person name="He C.Y."/>
            <person name="Keren R."/>
            <person name="Whittaker M."/>
            <person name="Farag I.F."/>
            <person name="Doudna J."/>
            <person name="Cate J.H.D."/>
            <person name="Banfield J.F."/>
        </authorList>
    </citation>
    <scope>NUCLEOTIDE SEQUENCE</scope>
    <source>
        <strain evidence="1">NC_groundwater_928_Pr1_S-0.2um_72_17</strain>
    </source>
</reference>
<organism evidence="1 2">
    <name type="scientific">Eiseniibacteriota bacterium</name>
    <dbReference type="NCBI Taxonomy" id="2212470"/>
    <lineage>
        <taxon>Bacteria</taxon>
        <taxon>Candidatus Eiseniibacteriota</taxon>
    </lineage>
</organism>
<evidence type="ECO:0000313" key="2">
    <source>
        <dbReference type="Proteomes" id="UP000807850"/>
    </source>
</evidence>
<dbReference type="Gene3D" id="3.40.50.720">
    <property type="entry name" value="NAD(P)-binding Rossmann-like Domain"/>
    <property type="match status" value="1"/>
</dbReference>
<sequence length="94" mass="10066">KGYSVLLHDPNVDMERVLGANRRFVEDEVPYLPERLRADMRDVIAGSEVIVVANPGAAFAGVGAMLAPGQALVDLAHAVDPATVTRGEYHGLAW</sequence>
<proteinExistence type="predicted"/>
<feature type="non-terminal residue" evidence="1">
    <location>
        <position position="1"/>
    </location>
</feature>